<evidence type="ECO:0000313" key="6">
    <source>
        <dbReference type="EnsemblMetazoa" id="Aqu2.1.41552_001"/>
    </source>
</evidence>
<dbReference type="GO" id="GO:0005886">
    <property type="term" value="C:plasma membrane"/>
    <property type="evidence" value="ECO:0007669"/>
    <property type="project" value="TreeGrafter"/>
</dbReference>
<evidence type="ECO:0000256" key="4">
    <source>
        <dbReference type="ARBA" id="ARBA00023136"/>
    </source>
</evidence>
<dbReference type="AlphaFoldDB" id="A0A1X7VNA2"/>
<evidence type="ECO:0000256" key="2">
    <source>
        <dbReference type="ARBA" id="ARBA00022692"/>
    </source>
</evidence>
<evidence type="ECO:0000256" key="1">
    <source>
        <dbReference type="ARBA" id="ARBA00004141"/>
    </source>
</evidence>
<keyword evidence="3 5" id="KW-1133">Transmembrane helix</keyword>
<organism evidence="6">
    <name type="scientific">Amphimedon queenslandica</name>
    <name type="common">Sponge</name>
    <dbReference type="NCBI Taxonomy" id="400682"/>
    <lineage>
        <taxon>Eukaryota</taxon>
        <taxon>Metazoa</taxon>
        <taxon>Porifera</taxon>
        <taxon>Demospongiae</taxon>
        <taxon>Heteroscleromorpha</taxon>
        <taxon>Haplosclerida</taxon>
        <taxon>Niphatidae</taxon>
        <taxon>Amphimedon</taxon>
    </lineage>
</organism>
<dbReference type="STRING" id="400682.A0A1X7VNA2"/>
<proteinExistence type="predicted"/>
<evidence type="ECO:0000256" key="5">
    <source>
        <dbReference type="SAM" id="Phobius"/>
    </source>
</evidence>
<feature type="transmembrane region" description="Helical" evidence="5">
    <location>
        <begin position="26"/>
        <end position="50"/>
    </location>
</feature>
<keyword evidence="2 5" id="KW-0812">Transmembrane</keyword>
<name>A0A1X7VNA2_AMPQE</name>
<feature type="transmembrane region" description="Helical" evidence="5">
    <location>
        <begin position="189"/>
        <end position="215"/>
    </location>
</feature>
<evidence type="ECO:0008006" key="7">
    <source>
        <dbReference type="Google" id="ProtNLM"/>
    </source>
</evidence>
<dbReference type="PANTHER" id="PTHR23112:SF0">
    <property type="entry name" value="TRANSMEMBRANE PROTEIN 116"/>
    <property type="match status" value="1"/>
</dbReference>
<dbReference type="EnsemblMetazoa" id="Aqu2.1.41552_001">
    <property type="protein sequence ID" value="Aqu2.1.41552_001"/>
    <property type="gene ID" value="Aqu2.1.41552"/>
</dbReference>
<sequence length="351" mass="39481">MMASLGDLDLNSSCSPISEDENHTLLIIYGSVGAASMLTCLIGLLMSCILKLYKKYAYRLAMYQVTAAMFFGLTRSMQLFLLIFDAYNNRGNGYNILCKAMAYIIISISWAKLIFTVWITVHLIVYAIWFKNMRKLEIPLVVLGLLVGPLVASVPLFTHSYGRAGPWCWIIGRRNSCSSDLEGQIQQFAIWYGPGLFVLTITSLLATATIIVMTYRICCNKGVRQQNAGERAELLQKARTQRQVLIMLLPLLAYPLIYCTLFIVPATNRFYEFIFGAPNFGLFVASAVFIPGSSFAAGAAFIFHIVVVECKRLSYRFNFGVQGSTKYSTSTFYHVVNESELDREFEESNKR</sequence>
<dbReference type="InParanoid" id="A0A1X7VNA2"/>
<accession>A0A1X7VNA2</accession>
<comment type="subcellular location">
    <subcellularLocation>
        <location evidence="1">Membrane</location>
        <topology evidence="1">Multi-pass membrane protein</topology>
    </subcellularLocation>
</comment>
<feature type="transmembrane region" description="Helical" evidence="5">
    <location>
        <begin position="104"/>
        <end position="129"/>
    </location>
</feature>
<feature type="transmembrane region" description="Helical" evidence="5">
    <location>
        <begin position="62"/>
        <end position="84"/>
    </location>
</feature>
<dbReference type="GO" id="GO:0004930">
    <property type="term" value="F:G protein-coupled receptor activity"/>
    <property type="evidence" value="ECO:0007669"/>
    <property type="project" value="TreeGrafter"/>
</dbReference>
<keyword evidence="4 5" id="KW-0472">Membrane</keyword>
<reference evidence="6" key="1">
    <citation type="submission" date="2017-05" db="UniProtKB">
        <authorList>
            <consortium name="EnsemblMetazoa"/>
        </authorList>
    </citation>
    <scope>IDENTIFICATION</scope>
</reference>
<evidence type="ECO:0000256" key="3">
    <source>
        <dbReference type="ARBA" id="ARBA00022989"/>
    </source>
</evidence>
<dbReference type="GO" id="GO:0007189">
    <property type="term" value="P:adenylate cyclase-activating G protein-coupled receptor signaling pathway"/>
    <property type="evidence" value="ECO:0007669"/>
    <property type="project" value="TreeGrafter"/>
</dbReference>
<feature type="transmembrane region" description="Helical" evidence="5">
    <location>
        <begin position="136"/>
        <end position="157"/>
    </location>
</feature>
<feature type="transmembrane region" description="Helical" evidence="5">
    <location>
        <begin position="244"/>
        <end position="264"/>
    </location>
</feature>
<protein>
    <recommendedName>
        <fullName evidence="7">G-protein coupled receptors family 2 profile 2 domain-containing protein</fullName>
    </recommendedName>
</protein>
<dbReference type="PANTHER" id="PTHR23112">
    <property type="entry name" value="G PROTEIN-COUPLED RECEPTOR 157-RELATED"/>
    <property type="match status" value="1"/>
</dbReference>
<feature type="transmembrane region" description="Helical" evidence="5">
    <location>
        <begin position="284"/>
        <end position="308"/>
    </location>
</feature>